<organism evidence="1 2">
    <name type="scientific">Arctium lappa</name>
    <name type="common">Greater burdock</name>
    <name type="synonym">Lappa major</name>
    <dbReference type="NCBI Taxonomy" id="4217"/>
    <lineage>
        <taxon>Eukaryota</taxon>
        <taxon>Viridiplantae</taxon>
        <taxon>Streptophyta</taxon>
        <taxon>Embryophyta</taxon>
        <taxon>Tracheophyta</taxon>
        <taxon>Spermatophyta</taxon>
        <taxon>Magnoliopsida</taxon>
        <taxon>eudicotyledons</taxon>
        <taxon>Gunneridae</taxon>
        <taxon>Pentapetalae</taxon>
        <taxon>asterids</taxon>
        <taxon>campanulids</taxon>
        <taxon>Asterales</taxon>
        <taxon>Asteraceae</taxon>
        <taxon>Carduoideae</taxon>
        <taxon>Cardueae</taxon>
        <taxon>Arctiinae</taxon>
        <taxon>Arctium</taxon>
    </lineage>
</organism>
<dbReference type="Proteomes" id="UP001055879">
    <property type="component" value="Linkage Group LG13"/>
</dbReference>
<name>A0ACB8YBB0_ARCLA</name>
<keyword evidence="2" id="KW-1185">Reference proteome</keyword>
<accession>A0ACB8YBB0</accession>
<evidence type="ECO:0000313" key="2">
    <source>
        <dbReference type="Proteomes" id="UP001055879"/>
    </source>
</evidence>
<dbReference type="EMBL" id="CM042059">
    <property type="protein sequence ID" value="KAI3680903.1"/>
    <property type="molecule type" value="Genomic_DNA"/>
</dbReference>
<reference evidence="2" key="1">
    <citation type="journal article" date="2022" name="Mol. Ecol. Resour.">
        <title>The genomes of chicory, endive, great burdock and yacon provide insights into Asteraceae palaeo-polyploidization history and plant inulin production.</title>
        <authorList>
            <person name="Fan W."/>
            <person name="Wang S."/>
            <person name="Wang H."/>
            <person name="Wang A."/>
            <person name="Jiang F."/>
            <person name="Liu H."/>
            <person name="Zhao H."/>
            <person name="Xu D."/>
            <person name="Zhang Y."/>
        </authorList>
    </citation>
    <scope>NUCLEOTIDE SEQUENCE [LARGE SCALE GENOMIC DNA]</scope>
    <source>
        <strain evidence="2">cv. Niubang</strain>
    </source>
</reference>
<protein>
    <submittedName>
        <fullName evidence="1">Uncharacterized protein</fullName>
    </submittedName>
</protein>
<comment type="caution">
    <text evidence="1">The sequence shown here is derived from an EMBL/GenBank/DDBJ whole genome shotgun (WGS) entry which is preliminary data.</text>
</comment>
<gene>
    <name evidence="1" type="ORF">L6452_35682</name>
</gene>
<proteinExistence type="predicted"/>
<reference evidence="1 2" key="2">
    <citation type="journal article" date="2022" name="Mol. Ecol. Resour.">
        <title>The genomes of chicory, endive, great burdock and yacon provide insights into Asteraceae paleo-polyploidization history and plant inulin production.</title>
        <authorList>
            <person name="Fan W."/>
            <person name="Wang S."/>
            <person name="Wang H."/>
            <person name="Wang A."/>
            <person name="Jiang F."/>
            <person name="Liu H."/>
            <person name="Zhao H."/>
            <person name="Xu D."/>
            <person name="Zhang Y."/>
        </authorList>
    </citation>
    <scope>NUCLEOTIDE SEQUENCE [LARGE SCALE GENOMIC DNA]</scope>
    <source>
        <strain evidence="2">cv. Niubang</strain>
    </source>
</reference>
<evidence type="ECO:0000313" key="1">
    <source>
        <dbReference type="EMBL" id="KAI3680903.1"/>
    </source>
</evidence>
<sequence length="123" mass="13402">MLSTSCYCTIVYIKGDKHLVHHVNPLVCLKEAEALAISSEPSPLTAVSSSCIVSSVVWEVGSLEICRSRDAATAEKGVRLVLGWGWGWGRGTETENSLVAMSMVWVSWASRKGGDERGYKEKN</sequence>